<gene>
    <name evidence="9" type="ORF">GCM10011452_13370</name>
</gene>
<feature type="transmembrane region" description="Helical" evidence="7">
    <location>
        <begin position="273"/>
        <end position="291"/>
    </location>
</feature>
<sequence>MTDPRSPSGHPHRQAIDLARFLAAFGIVVAHATVSPRDWVGHLALALFLILTAFLAVQSVARAGGRYGWLRRARRLFLPWVFWSVLYRLLDLAISDDPDRFIPLREPFSLLVGPAVHLWFLPFVILAMILVQPVALWVTDAQRLARALGLLLLGGVGLFWVHGAFILPEPFPQWAFALPLYAYGLLLAPAHRLGRVGWLLGGMAVLSGLMWWVDPQPWPLTALGAALLFELFWRLPLRHPILPWLGSVAFGIYLMHPFFMLFAYKAFGEDVGWPLKTAVAFGLSWAATLGIQRLPVLRTMV</sequence>
<evidence type="ECO:0000256" key="7">
    <source>
        <dbReference type="SAM" id="Phobius"/>
    </source>
</evidence>
<dbReference type="GO" id="GO:0009246">
    <property type="term" value="P:enterobacterial common antigen biosynthetic process"/>
    <property type="evidence" value="ECO:0007669"/>
    <property type="project" value="TreeGrafter"/>
</dbReference>
<keyword evidence="3" id="KW-1003">Cell membrane</keyword>
<feature type="transmembrane region" description="Helical" evidence="7">
    <location>
        <begin position="219"/>
        <end position="237"/>
    </location>
</feature>
<evidence type="ECO:0000256" key="3">
    <source>
        <dbReference type="ARBA" id="ARBA00022475"/>
    </source>
</evidence>
<dbReference type="InterPro" id="IPR002656">
    <property type="entry name" value="Acyl_transf_3_dom"/>
</dbReference>
<comment type="subcellular location">
    <subcellularLocation>
        <location evidence="1">Cell membrane</location>
        <topology evidence="1">Multi-pass membrane protein</topology>
    </subcellularLocation>
</comment>
<evidence type="ECO:0000256" key="4">
    <source>
        <dbReference type="ARBA" id="ARBA00022692"/>
    </source>
</evidence>
<dbReference type="PANTHER" id="PTHR40074">
    <property type="entry name" value="O-ACETYLTRANSFERASE WECH"/>
    <property type="match status" value="1"/>
</dbReference>
<dbReference type="AlphaFoldDB" id="A0A918IR26"/>
<dbReference type="EMBL" id="BMYQ01000002">
    <property type="protein sequence ID" value="GGW26470.1"/>
    <property type="molecule type" value="Genomic_DNA"/>
</dbReference>
<dbReference type="RefSeq" id="WP_189633057.1">
    <property type="nucleotide sequence ID" value="NZ_BMYQ01000002.1"/>
</dbReference>
<dbReference type="GO" id="GO:0016413">
    <property type="term" value="F:O-acetyltransferase activity"/>
    <property type="evidence" value="ECO:0007669"/>
    <property type="project" value="TreeGrafter"/>
</dbReference>
<feature type="transmembrane region" description="Helical" evidence="7">
    <location>
        <begin position="196"/>
        <end position="213"/>
    </location>
</feature>
<evidence type="ECO:0000313" key="9">
    <source>
        <dbReference type="EMBL" id="GGW26470.1"/>
    </source>
</evidence>
<comment type="caution">
    <text evidence="9">The sequence shown here is derived from an EMBL/GenBank/DDBJ whole genome shotgun (WGS) entry which is preliminary data.</text>
</comment>
<evidence type="ECO:0000256" key="1">
    <source>
        <dbReference type="ARBA" id="ARBA00004651"/>
    </source>
</evidence>
<evidence type="ECO:0000259" key="8">
    <source>
        <dbReference type="Pfam" id="PF01757"/>
    </source>
</evidence>
<feature type="transmembrane region" description="Helical" evidence="7">
    <location>
        <begin position="77"/>
        <end position="95"/>
    </location>
</feature>
<feature type="transmembrane region" description="Helical" evidence="7">
    <location>
        <begin position="39"/>
        <end position="57"/>
    </location>
</feature>
<dbReference type="PANTHER" id="PTHR40074:SF2">
    <property type="entry name" value="O-ACETYLTRANSFERASE WECH"/>
    <property type="match status" value="1"/>
</dbReference>
<feature type="domain" description="Acyltransferase 3" evidence="8">
    <location>
        <begin position="14"/>
        <end position="286"/>
    </location>
</feature>
<keyword evidence="5 7" id="KW-1133">Transmembrane helix</keyword>
<feature type="transmembrane region" description="Helical" evidence="7">
    <location>
        <begin position="145"/>
        <end position="165"/>
    </location>
</feature>
<evidence type="ECO:0000313" key="10">
    <source>
        <dbReference type="Proteomes" id="UP000628984"/>
    </source>
</evidence>
<keyword evidence="4 7" id="KW-0812">Transmembrane</keyword>
<dbReference type="Pfam" id="PF01757">
    <property type="entry name" value="Acyl_transf_3"/>
    <property type="match status" value="1"/>
</dbReference>
<evidence type="ECO:0000256" key="2">
    <source>
        <dbReference type="ARBA" id="ARBA00007400"/>
    </source>
</evidence>
<reference evidence="9" key="1">
    <citation type="journal article" date="2014" name="Int. J. Syst. Evol. Microbiol.">
        <title>Complete genome sequence of Corynebacterium casei LMG S-19264T (=DSM 44701T), isolated from a smear-ripened cheese.</title>
        <authorList>
            <consortium name="US DOE Joint Genome Institute (JGI-PGF)"/>
            <person name="Walter F."/>
            <person name="Albersmeier A."/>
            <person name="Kalinowski J."/>
            <person name="Ruckert C."/>
        </authorList>
    </citation>
    <scope>NUCLEOTIDE SEQUENCE</scope>
    <source>
        <strain evidence="9">KCTC 23714</strain>
    </source>
</reference>
<keyword evidence="6 7" id="KW-0472">Membrane</keyword>
<feature type="transmembrane region" description="Helical" evidence="7">
    <location>
        <begin position="244"/>
        <end position="267"/>
    </location>
</feature>
<accession>A0A918IR26</accession>
<evidence type="ECO:0000256" key="5">
    <source>
        <dbReference type="ARBA" id="ARBA00022989"/>
    </source>
</evidence>
<organism evidence="9 10">
    <name type="scientific">Gemmobacter lanyuensis</name>
    <dbReference type="NCBI Taxonomy" id="1054497"/>
    <lineage>
        <taxon>Bacteria</taxon>
        <taxon>Pseudomonadati</taxon>
        <taxon>Pseudomonadota</taxon>
        <taxon>Alphaproteobacteria</taxon>
        <taxon>Rhodobacterales</taxon>
        <taxon>Paracoccaceae</taxon>
        <taxon>Gemmobacter</taxon>
    </lineage>
</organism>
<comment type="similarity">
    <text evidence="2">Belongs to the acyltransferase 3 family.</text>
</comment>
<dbReference type="Proteomes" id="UP000628984">
    <property type="component" value="Unassembled WGS sequence"/>
</dbReference>
<keyword evidence="10" id="KW-1185">Reference proteome</keyword>
<feature type="transmembrane region" description="Helical" evidence="7">
    <location>
        <begin position="115"/>
        <end position="138"/>
    </location>
</feature>
<reference evidence="9" key="2">
    <citation type="submission" date="2020-09" db="EMBL/GenBank/DDBJ databases">
        <authorList>
            <person name="Sun Q."/>
            <person name="Kim S."/>
        </authorList>
    </citation>
    <scope>NUCLEOTIDE SEQUENCE</scope>
    <source>
        <strain evidence="9">KCTC 23714</strain>
    </source>
</reference>
<dbReference type="GO" id="GO:0005886">
    <property type="term" value="C:plasma membrane"/>
    <property type="evidence" value="ECO:0007669"/>
    <property type="project" value="UniProtKB-SubCell"/>
</dbReference>
<proteinExistence type="inferred from homology"/>
<evidence type="ECO:0000256" key="6">
    <source>
        <dbReference type="ARBA" id="ARBA00023136"/>
    </source>
</evidence>
<feature type="transmembrane region" description="Helical" evidence="7">
    <location>
        <begin position="171"/>
        <end position="189"/>
    </location>
</feature>
<name>A0A918IR26_9RHOB</name>
<protein>
    <recommendedName>
        <fullName evidence="8">Acyltransferase 3 domain-containing protein</fullName>
    </recommendedName>
</protein>